<evidence type="ECO:0000313" key="2">
    <source>
        <dbReference type="Proteomes" id="UP000824135"/>
    </source>
</evidence>
<protein>
    <submittedName>
        <fullName evidence="1">Uncharacterized protein</fullName>
    </submittedName>
</protein>
<comment type="caution">
    <text evidence="1">The sequence shown here is derived from an EMBL/GenBank/DDBJ whole genome shotgun (WGS) entry which is preliminary data.</text>
</comment>
<reference evidence="1" key="2">
    <citation type="submission" date="2021-04" db="EMBL/GenBank/DDBJ databases">
        <authorList>
            <person name="Gilroy R."/>
        </authorList>
    </citation>
    <scope>NUCLEOTIDE SEQUENCE</scope>
    <source>
        <strain evidence="1">CHK199-9574</strain>
    </source>
</reference>
<dbReference type="AlphaFoldDB" id="A0A9D1Z748"/>
<dbReference type="Proteomes" id="UP000824135">
    <property type="component" value="Unassembled WGS sequence"/>
</dbReference>
<sequence length="49" mass="5428">MRLNCGDTAPKTCSYKVVNEKGEVVGNVYMNEGETLPPTQMSGCHYEMD</sequence>
<dbReference type="EMBL" id="DXCO01000001">
    <property type="protein sequence ID" value="HIY77425.1"/>
    <property type="molecule type" value="Genomic_DNA"/>
</dbReference>
<organism evidence="1 2">
    <name type="scientific">Candidatus Borkfalkia excrementavium</name>
    <dbReference type="NCBI Taxonomy" id="2838505"/>
    <lineage>
        <taxon>Bacteria</taxon>
        <taxon>Bacillati</taxon>
        <taxon>Bacillota</taxon>
        <taxon>Clostridia</taxon>
        <taxon>Christensenellales</taxon>
        <taxon>Christensenellaceae</taxon>
        <taxon>Candidatus Borkfalkia</taxon>
    </lineage>
</organism>
<proteinExistence type="predicted"/>
<gene>
    <name evidence="1" type="ORF">H9728_00090</name>
</gene>
<reference evidence="1" key="1">
    <citation type="journal article" date="2021" name="PeerJ">
        <title>Extensive microbial diversity within the chicken gut microbiome revealed by metagenomics and culture.</title>
        <authorList>
            <person name="Gilroy R."/>
            <person name="Ravi A."/>
            <person name="Getino M."/>
            <person name="Pursley I."/>
            <person name="Horton D.L."/>
            <person name="Alikhan N.F."/>
            <person name="Baker D."/>
            <person name="Gharbi K."/>
            <person name="Hall N."/>
            <person name="Watson M."/>
            <person name="Adriaenssens E.M."/>
            <person name="Foster-Nyarko E."/>
            <person name="Jarju S."/>
            <person name="Secka A."/>
            <person name="Antonio M."/>
            <person name="Oren A."/>
            <person name="Chaudhuri R.R."/>
            <person name="La Ragione R."/>
            <person name="Hildebrand F."/>
            <person name="Pallen M.J."/>
        </authorList>
    </citation>
    <scope>NUCLEOTIDE SEQUENCE</scope>
    <source>
        <strain evidence="1">CHK199-9574</strain>
    </source>
</reference>
<evidence type="ECO:0000313" key="1">
    <source>
        <dbReference type="EMBL" id="HIY77425.1"/>
    </source>
</evidence>
<accession>A0A9D1Z748</accession>
<name>A0A9D1Z748_9FIRM</name>